<evidence type="ECO:0000256" key="3">
    <source>
        <dbReference type="ARBA" id="ARBA00023172"/>
    </source>
</evidence>
<dbReference type="Gene3D" id="1.10.443.10">
    <property type="entry name" value="Intergrase catalytic core"/>
    <property type="match status" value="1"/>
</dbReference>
<organism evidence="5 6">
    <name type="scientific">Cohaesibacter marisflavi</name>
    <dbReference type="NCBI Taxonomy" id="655353"/>
    <lineage>
        <taxon>Bacteria</taxon>
        <taxon>Pseudomonadati</taxon>
        <taxon>Pseudomonadota</taxon>
        <taxon>Alphaproteobacteria</taxon>
        <taxon>Hyphomicrobiales</taxon>
        <taxon>Cohaesibacteraceae</taxon>
    </lineage>
</organism>
<dbReference type="RefSeq" id="WP_090070524.1">
    <property type="nucleotide sequence ID" value="NZ_FOVR01000003.1"/>
</dbReference>
<feature type="domain" description="Tyr recombinase" evidence="4">
    <location>
        <begin position="161"/>
        <end position="341"/>
    </location>
</feature>
<evidence type="ECO:0000313" key="5">
    <source>
        <dbReference type="EMBL" id="SFO06633.1"/>
    </source>
</evidence>
<dbReference type="InterPro" id="IPR050090">
    <property type="entry name" value="Tyrosine_recombinase_XerCD"/>
</dbReference>
<evidence type="ECO:0000256" key="2">
    <source>
        <dbReference type="ARBA" id="ARBA00023125"/>
    </source>
</evidence>
<dbReference type="EMBL" id="FOVR01000003">
    <property type="protein sequence ID" value="SFO06633.1"/>
    <property type="molecule type" value="Genomic_DNA"/>
</dbReference>
<reference evidence="5 6" key="1">
    <citation type="submission" date="2016-10" db="EMBL/GenBank/DDBJ databases">
        <authorList>
            <person name="de Groot N.N."/>
        </authorList>
    </citation>
    <scope>NUCLEOTIDE SEQUENCE [LARGE SCALE GENOMIC DNA]</scope>
    <source>
        <strain evidence="5 6">CGMCC 1.9157</strain>
    </source>
</reference>
<evidence type="ECO:0000256" key="1">
    <source>
        <dbReference type="ARBA" id="ARBA00022908"/>
    </source>
</evidence>
<name>A0A1I5E5P2_9HYPH</name>
<dbReference type="PANTHER" id="PTHR30349:SF88">
    <property type="entry name" value="BLL1584 PROTEIN"/>
    <property type="match status" value="1"/>
</dbReference>
<sequence>MPRQAKPPRLLLRKRKGREPVFVILDRGKEVSTGFGPEYRSEAEKGLASYIQSKWSRRKHIVPEDLSIARALTYYAEEHAPNTQAPERIGYAIEALLSFWGNKQVSDISRKTCDAYAKARGVSEGTIRKELGVLKAALHYCKDEEYLESIPPVKMPERPPSKERWLTRSEVAKLLWTARSNPRHRHVAKFILVAVYTGTRMSAILNLEWSPSETAGHIDIDNGVLYRSGSGEARTKKKRTPSRLPRQLRLHARLWKKNSPQYVISFQGRKVQRINTAWRKVCEQAGIENVTRHTLKHTAITWAMQNRADPTHAAGYFATSLETIQRVYLHHHPDFQQSAVSALEGKKR</sequence>
<dbReference type="InterPro" id="IPR010998">
    <property type="entry name" value="Integrase_recombinase_N"/>
</dbReference>
<accession>A0A1I5E5P2</accession>
<dbReference type="PANTHER" id="PTHR30349">
    <property type="entry name" value="PHAGE INTEGRASE-RELATED"/>
    <property type="match status" value="1"/>
</dbReference>
<dbReference type="Proteomes" id="UP000199236">
    <property type="component" value="Unassembled WGS sequence"/>
</dbReference>
<keyword evidence="2" id="KW-0238">DNA-binding</keyword>
<keyword evidence="1" id="KW-0229">DNA integration</keyword>
<proteinExistence type="predicted"/>
<dbReference type="PROSITE" id="PS51898">
    <property type="entry name" value="TYR_RECOMBINASE"/>
    <property type="match status" value="1"/>
</dbReference>
<dbReference type="OrthoDB" id="9808346at2"/>
<dbReference type="AlphaFoldDB" id="A0A1I5E5P2"/>
<dbReference type="CDD" id="cd00796">
    <property type="entry name" value="INT_Rci_Hp1_C"/>
    <property type="match status" value="1"/>
</dbReference>
<dbReference type="GO" id="GO:0006310">
    <property type="term" value="P:DNA recombination"/>
    <property type="evidence" value="ECO:0007669"/>
    <property type="project" value="UniProtKB-KW"/>
</dbReference>
<gene>
    <name evidence="5" type="ORF">SAMN04488056_10337</name>
</gene>
<dbReference type="InterPro" id="IPR002104">
    <property type="entry name" value="Integrase_catalytic"/>
</dbReference>
<dbReference type="STRING" id="655353.SAMN04488056_10337"/>
<dbReference type="SUPFAM" id="SSF56349">
    <property type="entry name" value="DNA breaking-rejoining enzymes"/>
    <property type="match status" value="1"/>
</dbReference>
<evidence type="ECO:0000313" key="6">
    <source>
        <dbReference type="Proteomes" id="UP000199236"/>
    </source>
</evidence>
<evidence type="ECO:0000259" key="4">
    <source>
        <dbReference type="PROSITE" id="PS51898"/>
    </source>
</evidence>
<dbReference type="Pfam" id="PF00589">
    <property type="entry name" value="Phage_integrase"/>
    <property type="match status" value="1"/>
</dbReference>
<keyword evidence="6" id="KW-1185">Reference proteome</keyword>
<protein>
    <submittedName>
        <fullName evidence="5">Site-specific recombinase XerD</fullName>
    </submittedName>
</protein>
<dbReference type="Gene3D" id="1.10.150.130">
    <property type="match status" value="1"/>
</dbReference>
<dbReference type="GO" id="GO:0003677">
    <property type="term" value="F:DNA binding"/>
    <property type="evidence" value="ECO:0007669"/>
    <property type="project" value="UniProtKB-KW"/>
</dbReference>
<dbReference type="InterPro" id="IPR013762">
    <property type="entry name" value="Integrase-like_cat_sf"/>
</dbReference>
<dbReference type="InterPro" id="IPR011010">
    <property type="entry name" value="DNA_brk_join_enz"/>
</dbReference>
<keyword evidence="3" id="KW-0233">DNA recombination</keyword>
<dbReference type="GO" id="GO:0015074">
    <property type="term" value="P:DNA integration"/>
    <property type="evidence" value="ECO:0007669"/>
    <property type="project" value="UniProtKB-KW"/>
</dbReference>